<protein>
    <recommendedName>
        <fullName evidence="3">DZIP3-like HEPN domain-containing protein</fullName>
    </recommendedName>
</protein>
<comment type="caution">
    <text evidence="1">The sequence shown here is derived from an EMBL/GenBank/DDBJ whole genome shotgun (WGS) entry which is preliminary data.</text>
</comment>
<evidence type="ECO:0000313" key="2">
    <source>
        <dbReference type="Proteomes" id="UP000683360"/>
    </source>
</evidence>
<accession>A0A8S3SYV9</accession>
<evidence type="ECO:0008006" key="3">
    <source>
        <dbReference type="Google" id="ProtNLM"/>
    </source>
</evidence>
<keyword evidence="2" id="KW-1185">Reference proteome</keyword>
<reference evidence="1" key="1">
    <citation type="submission" date="2021-03" db="EMBL/GenBank/DDBJ databases">
        <authorList>
            <person name="Bekaert M."/>
        </authorList>
    </citation>
    <scope>NUCLEOTIDE SEQUENCE</scope>
</reference>
<dbReference type="Proteomes" id="UP000683360">
    <property type="component" value="Unassembled WGS sequence"/>
</dbReference>
<sequence>MQVNKIEEVDKLFEVEDEFKSTCLCFIFNFLPPYLISHLIVSCLREYKIASAQQQEGLFKDCCVFDVSECGCTKLLLVKYGSMIELQIWQWDKETPCQYEEIFNFIKEHFKLRKHTPSKGRWGGGRIADDVLPSHTCIGDDIERIRLIRNEMQHSGTFALDDARYHILITIIQAMLNRFDHHNNPAGDSYVNRLEEIRKMELKPKDFEDMKAQIQKGIT</sequence>
<organism evidence="1 2">
    <name type="scientific">Mytilus edulis</name>
    <name type="common">Blue mussel</name>
    <dbReference type="NCBI Taxonomy" id="6550"/>
    <lineage>
        <taxon>Eukaryota</taxon>
        <taxon>Metazoa</taxon>
        <taxon>Spiralia</taxon>
        <taxon>Lophotrochozoa</taxon>
        <taxon>Mollusca</taxon>
        <taxon>Bivalvia</taxon>
        <taxon>Autobranchia</taxon>
        <taxon>Pteriomorphia</taxon>
        <taxon>Mytilida</taxon>
        <taxon>Mytiloidea</taxon>
        <taxon>Mytilidae</taxon>
        <taxon>Mytilinae</taxon>
        <taxon>Mytilus</taxon>
    </lineage>
</organism>
<gene>
    <name evidence="1" type="ORF">MEDL_39444</name>
</gene>
<evidence type="ECO:0000313" key="1">
    <source>
        <dbReference type="EMBL" id="CAG2226357.1"/>
    </source>
</evidence>
<dbReference type="EMBL" id="CAJPWZ010001894">
    <property type="protein sequence ID" value="CAG2226357.1"/>
    <property type="molecule type" value="Genomic_DNA"/>
</dbReference>
<dbReference type="AlphaFoldDB" id="A0A8S3SYV9"/>
<proteinExistence type="predicted"/>
<name>A0A8S3SYV9_MYTED</name>